<organism evidence="1 2">
    <name type="scientific">Senna tora</name>
    <dbReference type="NCBI Taxonomy" id="362788"/>
    <lineage>
        <taxon>Eukaryota</taxon>
        <taxon>Viridiplantae</taxon>
        <taxon>Streptophyta</taxon>
        <taxon>Embryophyta</taxon>
        <taxon>Tracheophyta</taxon>
        <taxon>Spermatophyta</taxon>
        <taxon>Magnoliopsida</taxon>
        <taxon>eudicotyledons</taxon>
        <taxon>Gunneridae</taxon>
        <taxon>Pentapetalae</taxon>
        <taxon>rosids</taxon>
        <taxon>fabids</taxon>
        <taxon>Fabales</taxon>
        <taxon>Fabaceae</taxon>
        <taxon>Caesalpinioideae</taxon>
        <taxon>Cassia clade</taxon>
        <taxon>Senna</taxon>
    </lineage>
</organism>
<evidence type="ECO:0000313" key="1">
    <source>
        <dbReference type="EMBL" id="KAF7822801.1"/>
    </source>
</evidence>
<name>A0A834WKL9_9FABA</name>
<proteinExistence type="predicted"/>
<reference evidence="1" key="1">
    <citation type="submission" date="2020-09" db="EMBL/GenBank/DDBJ databases">
        <title>Genome-Enabled Discovery of Anthraquinone Biosynthesis in Senna tora.</title>
        <authorList>
            <person name="Kang S.-H."/>
            <person name="Pandey R.P."/>
            <person name="Lee C.-M."/>
            <person name="Sim J.-S."/>
            <person name="Jeong J.-T."/>
            <person name="Choi B.-S."/>
            <person name="Jung M."/>
            <person name="Ginzburg D."/>
            <person name="Zhao K."/>
            <person name="Won S.Y."/>
            <person name="Oh T.-J."/>
            <person name="Yu Y."/>
            <person name="Kim N.-H."/>
            <person name="Lee O.R."/>
            <person name="Lee T.-H."/>
            <person name="Bashyal P."/>
            <person name="Kim T.-S."/>
            <person name="Lee W.-H."/>
            <person name="Kawkins C."/>
            <person name="Kim C.-K."/>
            <person name="Kim J.S."/>
            <person name="Ahn B.O."/>
            <person name="Rhee S.Y."/>
            <person name="Sohng J.K."/>
        </authorList>
    </citation>
    <scope>NUCLEOTIDE SEQUENCE</scope>
    <source>
        <tissue evidence="1">Leaf</tissue>
    </source>
</reference>
<keyword evidence="2" id="KW-1185">Reference proteome</keyword>
<dbReference type="Proteomes" id="UP000634136">
    <property type="component" value="Unassembled WGS sequence"/>
</dbReference>
<evidence type="ECO:0000313" key="2">
    <source>
        <dbReference type="Proteomes" id="UP000634136"/>
    </source>
</evidence>
<gene>
    <name evidence="1" type="ORF">G2W53_020945</name>
</gene>
<accession>A0A834WKL9</accession>
<protein>
    <submittedName>
        <fullName evidence="1">Uncharacterized protein</fullName>
    </submittedName>
</protein>
<dbReference type="AlphaFoldDB" id="A0A834WKL9"/>
<comment type="caution">
    <text evidence="1">The sequence shown here is derived from an EMBL/GenBank/DDBJ whole genome shotgun (WGS) entry which is preliminary data.</text>
</comment>
<sequence length="236" mass="25948">MISRSSAPTAPAESSISILWCIDGDGQRHKKSKRVLFSKAWLNLVAYQLSGQYKSGCALKTEEKVVGRKVEWGGSNGPREGQKGMYEERKVGTVKKVSTEELMEKLARMSMTENKETQLTNVAEMMGVGEENDGCKVGVELMKVAKTVINMNKEGGFEVAGTKQNKTLDTVNDVSKSNSVEGSNASMLDIVVNSQNVAVKGRTGGVRKFKRMAREKENCIPLELVKTEFSMTLLTR</sequence>
<dbReference type="EMBL" id="JAAIUW010000007">
    <property type="protein sequence ID" value="KAF7822801.1"/>
    <property type="molecule type" value="Genomic_DNA"/>
</dbReference>